<organism evidence="1 2">
    <name type="scientific">Streptomyces europaeiscabiei</name>
    <dbReference type="NCBI Taxonomy" id="146819"/>
    <lineage>
        <taxon>Bacteria</taxon>
        <taxon>Bacillati</taxon>
        <taxon>Actinomycetota</taxon>
        <taxon>Actinomycetes</taxon>
        <taxon>Kitasatosporales</taxon>
        <taxon>Streptomycetaceae</taxon>
        <taxon>Streptomyces</taxon>
    </lineage>
</organism>
<evidence type="ECO:0000313" key="2">
    <source>
        <dbReference type="Proteomes" id="UP001273589"/>
    </source>
</evidence>
<sequence>MALKSPSYLDLETLLSQAEYHDVPVPQQQEIVEKTVSKRSGGGKAGIAGFAVDGSTGTDIEYQSTYSLQPREKATVSKVIDSLTEHEAVKINPDAETALSKDDLVEVEGEARITAASLAGKMFFIFRRLMLAQDDGDLESIFNLNATDPRVAEQLKRVYLGNELLPIPILIEVTGSSLPQKVYVNVRPDFFIDDASASRVEGEMRVLGSVSKLVPQEQHFSAEQWLLHDWEFLMKRVLMTQMDSIVRDATDAMGIGLPSADVHAYISGPAIIVDAIALY</sequence>
<comment type="caution">
    <text evidence="1">The sequence shown here is derived from an EMBL/GenBank/DDBJ whole genome shotgun (WGS) entry which is preliminary data.</text>
</comment>
<dbReference type="Pfam" id="PF19952">
    <property type="entry name" value="DUF6414"/>
    <property type="match status" value="1"/>
</dbReference>
<dbReference type="InterPro" id="IPR045633">
    <property type="entry name" value="DUF6414"/>
</dbReference>
<accession>A0AAJ2UM30</accession>
<dbReference type="AlphaFoldDB" id="A0AAJ2UM30"/>
<dbReference type="Proteomes" id="UP001273589">
    <property type="component" value="Unassembled WGS sequence"/>
</dbReference>
<reference evidence="1" key="1">
    <citation type="journal article" date="2023" name="Microb. Genom.">
        <title>Mesoterricola silvestris gen. nov., sp. nov., Mesoterricola sediminis sp. nov., Geothrix oryzae sp. nov., Geothrix edaphica sp. nov., Geothrix rubra sp. nov., and Geothrix limicola sp. nov., six novel members of Acidobacteriota isolated from soils.</title>
        <authorList>
            <person name="Weisberg A.J."/>
            <person name="Pearce E."/>
            <person name="Kramer C.G."/>
            <person name="Chang J.H."/>
            <person name="Clarke C.R."/>
        </authorList>
    </citation>
    <scope>NUCLEOTIDE SEQUENCE</scope>
    <source>
        <strain evidence="1">ND06-05F</strain>
    </source>
</reference>
<dbReference type="EMBL" id="JARAWN010000089">
    <property type="protein sequence ID" value="MDX3131414.1"/>
    <property type="molecule type" value="Genomic_DNA"/>
</dbReference>
<protein>
    <submittedName>
        <fullName evidence="1">Uncharacterized protein</fullName>
    </submittedName>
</protein>
<proteinExistence type="predicted"/>
<dbReference type="RefSeq" id="WP_319692619.1">
    <property type="nucleotide sequence ID" value="NZ_JARAWN010000089.1"/>
</dbReference>
<name>A0AAJ2UM30_9ACTN</name>
<gene>
    <name evidence="1" type="ORF">PV367_16885</name>
</gene>
<evidence type="ECO:0000313" key="1">
    <source>
        <dbReference type="EMBL" id="MDX3131414.1"/>
    </source>
</evidence>